<sequence length="579" mass="60790">MTRWSAHRRDVVPVIVLTLLFGVLLTTWAYVTPALHGPDELANVDAAIQLAMGRSWPAAGDLHYLQGLLAQNVPQQLVPVTGRGSFADVVGDGSVNTLVNPMSQHPPTYFLAQAVVAHVLDFTTRRWDIVVLGMRLVDVLVMLPLPALVWATVRRVTRSPRTALAATVALFAVPQIAQLGSSVSVWVPVITAGATATWLGVRILTGDRSWWTVLALGGTLAIATAVMAGGFMLVPFAIVVVLAGRTVSAHTTAGLTTSGHTTAGHTAAGLAASGNATSGHAVDGIGRRVLRAVVVVAVPAVTTGWWYLRQFVRTGTPQPDAFPAVTQPWPRYESPAPTQFAGAFWDGLSNSFWGRLGRYEWPLSPIIVDVFTVVALTVVVWAATRRVAARRTMLLVAVLPATALVVVLVRDWATYAGHLGVTVNQGRFLFPSIAALLLLQALAWATLVVSPVARVRLARTALVVAPLMVVASLGLLYSGAFQNTVFGVLRSGVGALSTSVAYGLKGVAVLLVLLAVVGVVAFVLLWRAFAAPAPEPADATAAPAPEPADATAATAPGGPDEGDPLNSPPTVEPTQRNIP</sequence>
<evidence type="ECO:0000256" key="2">
    <source>
        <dbReference type="SAM" id="Phobius"/>
    </source>
</evidence>
<evidence type="ECO:0000256" key="1">
    <source>
        <dbReference type="SAM" id="MobiDB-lite"/>
    </source>
</evidence>
<name>A0A4V3BLC6_9MICO</name>
<dbReference type="OrthoDB" id="3265695at2"/>
<feature type="transmembrane region" description="Helical" evidence="2">
    <location>
        <begin position="394"/>
        <end position="413"/>
    </location>
</feature>
<feature type="transmembrane region" description="Helical" evidence="2">
    <location>
        <begin position="461"/>
        <end position="480"/>
    </location>
</feature>
<feature type="transmembrane region" description="Helical" evidence="2">
    <location>
        <begin position="12"/>
        <end position="31"/>
    </location>
</feature>
<keyword evidence="2" id="KW-0812">Transmembrane</keyword>
<evidence type="ECO:0000313" key="4">
    <source>
        <dbReference type="Proteomes" id="UP000295764"/>
    </source>
</evidence>
<keyword evidence="2" id="KW-0472">Membrane</keyword>
<gene>
    <name evidence="3" type="ORF">EDF64_10281</name>
</gene>
<feature type="transmembrane region" description="Helical" evidence="2">
    <location>
        <begin position="129"/>
        <end position="151"/>
    </location>
</feature>
<accession>A0A4V3BLC6</accession>
<dbReference type="RefSeq" id="WP_133518649.1">
    <property type="nucleotide sequence ID" value="NZ_SNVW01000002.1"/>
</dbReference>
<feature type="transmembrane region" description="Helical" evidence="2">
    <location>
        <begin position="289"/>
        <end position="308"/>
    </location>
</feature>
<dbReference type="AlphaFoldDB" id="A0A4V3BLC6"/>
<comment type="caution">
    <text evidence="3">The sequence shown here is derived from an EMBL/GenBank/DDBJ whole genome shotgun (WGS) entry which is preliminary data.</text>
</comment>
<dbReference type="Proteomes" id="UP000295764">
    <property type="component" value="Unassembled WGS sequence"/>
</dbReference>
<feature type="transmembrane region" description="Helical" evidence="2">
    <location>
        <begin position="500"/>
        <end position="526"/>
    </location>
</feature>
<proteinExistence type="predicted"/>
<feature type="transmembrane region" description="Helical" evidence="2">
    <location>
        <begin position="210"/>
        <end position="243"/>
    </location>
</feature>
<feature type="transmembrane region" description="Helical" evidence="2">
    <location>
        <begin position="428"/>
        <end position="449"/>
    </location>
</feature>
<evidence type="ECO:0000313" key="3">
    <source>
        <dbReference type="EMBL" id="TDN45672.1"/>
    </source>
</evidence>
<protein>
    <submittedName>
        <fullName evidence="3">Uncharacterized protein</fullName>
    </submittedName>
</protein>
<feature type="region of interest" description="Disordered" evidence="1">
    <location>
        <begin position="535"/>
        <end position="579"/>
    </location>
</feature>
<organism evidence="3 4">
    <name type="scientific">Curtobacterium flaccumfaciens</name>
    <dbReference type="NCBI Taxonomy" id="2035"/>
    <lineage>
        <taxon>Bacteria</taxon>
        <taxon>Bacillati</taxon>
        <taxon>Actinomycetota</taxon>
        <taxon>Actinomycetes</taxon>
        <taxon>Micrococcales</taxon>
        <taxon>Microbacteriaceae</taxon>
        <taxon>Curtobacterium</taxon>
    </lineage>
</organism>
<keyword evidence="2" id="KW-1133">Transmembrane helix</keyword>
<dbReference type="EMBL" id="SNVW01000002">
    <property type="protein sequence ID" value="TDN45672.1"/>
    <property type="molecule type" value="Genomic_DNA"/>
</dbReference>
<feature type="transmembrane region" description="Helical" evidence="2">
    <location>
        <begin position="361"/>
        <end position="382"/>
    </location>
</feature>
<reference evidence="3 4" key="1">
    <citation type="submission" date="2019-03" db="EMBL/GenBank/DDBJ databases">
        <title>Genomic analyses of the natural microbiome of Caenorhabditis elegans.</title>
        <authorList>
            <person name="Samuel B."/>
        </authorList>
    </citation>
    <scope>NUCLEOTIDE SEQUENCE [LARGE SCALE GENOMIC DNA]</scope>
    <source>
        <strain evidence="3 4">JUb65</strain>
    </source>
</reference>
<feature type="compositionally biased region" description="Low complexity" evidence="1">
    <location>
        <begin position="535"/>
        <end position="558"/>
    </location>
</feature>